<dbReference type="GO" id="GO:0004573">
    <property type="term" value="F:Glc3Man9GlcNAc2 oligosaccharide glucosidase activity"/>
    <property type="evidence" value="ECO:0007669"/>
    <property type="project" value="UniProtKB-UniRule"/>
</dbReference>
<comment type="function">
    <text evidence="12">Cleaves the distal alpha 1,2-linked glucose residue from the Glc(3)Man(9)GlcNAc(2) oligosaccharide precursor.</text>
</comment>
<reference evidence="18" key="1">
    <citation type="submission" date="2016-06" db="UniProtKB">
        <authorList>
            <consortium name="WormBaseParasite"/>
        </authorList>
    </citation>
    <scope>IDENTIFICATION</scope>
</reference>
<evidence type="ECO:0000313" key="16">
    <source>
        <dbReference type="EMBL" id="VDN26235.1"/>
    </source>
</evidence>
<evidence type="ECO:0000313" key="17">
    <source>
        <dbReference type="Proteomes" id="UP000271098"/>
    </source>
</evidence>
<dbReference type="Proteomes" id="UP000271098">
    <property type="component" value="Unassembled WGS sequence"/>
</dbReference>
<evidence type="ECO:0000256" key="3">
    <source>
        <dbReference type="ARBA" id="ARBA00022692"/>
    </source>
</evidence>
<keyword evidence="17" id="KW-1185">Reference proteome</keyword>
<dbReference type="PANTHER" id="PTHR10412">
    <property type="entry name" value="MANNOSYL-OLIGOSACCHARIDE GLUCOSIDASE"/>
    <property type="match status" value="1"/>
</dbReference>
<dbReference type="GO" id="GO:0005789">
    <property type="term" value="C:endoplasmic reticulum membrane"/>
    <property type="evidence" value="ECO:0007669"/>
    <property type="project" value="UniProtKB-SubCell"/>
</dbReference>
<evidence type="ECO:0000256" key="1">
    <source>
        <dbReference type="ARBA" id="ARBA00004648"/>
    </source>
</evidence>
<evidence type="ECO:0000256" key="7">
    <source>
        <dbReference type="ARBA" id="ARBA00022989"/>
    </source>
</evidence>
<dbReference type="InterPro" id="IPR004888">
    <property type="entry name" value="Glycoside_hydrolase_63"/>
</dbReference>
<keyword evidence="6" id="KW-0735">Signal-anchor</keyword>
<comment type="similarity">
    <text evidence="2 12">Belongs to the glycosyl hydrolase 63 family.</text>
</comment>
<accession>A0A183E3M0</accession>
<keyword evidence="8 12" id="KW-0472">Membrane</keyword>
<dbReference type="GO" id="GO:0006487">
    <property type="term" value="P:protein N-linked glycosylation"/>
    <property type="evidence" value="ECO:0007669"/>
    <property type="project" value="UniProtKB-UniRule"/>
</dbReference>
<dbReference type="Gene3D" id="1.50.10.10">
    <property type="match status" value="2"/>
</dbReference>
<dbReference type="InterPro" id="IPR012341">
    <property type="entry name" value="6hp_glycosidase-like_sf"/>
</dbReference>
<evidence type="ECO:0000313" key="18">
    <source>
        <dbReference type="WBParaSite" id="GPUH_0001558201-mRNA-1"/>
    </source>
</evidence>
<keyword evidence="3 12" id="KW-0812">Transmembrane</keyword>
<dbReference type="OrthoDB" id="410058at2759"/>
<dbReference type="WBParaSite" id="GPUH_0001558201-mRNA-1">
    <property type="protein sequence ID" value="GPUH_0001558201-mRNA-1"/>
    <property type="gene ID" value="GPUH_0001558201"/>
</dbReference>
<dbReference type="InterPro" id="IPR031335">
    <property type="entry name" value="Glyco_hydro_63_C"/>
</dbReference>
<feature type="domain" description="Glycosyl hydrolase family 63 N-terminal" evidence="15">
    <location>
        <begin position="104"/>
        <end position="250"/>
    </location>
</feature>
<protein>
    <recommendedName>
        <fullName evidence="11 12">Mannosyl-oligosaccharide glucosidase</fullName>
        <ecNumber evidence="11 12">3.2.1.106</ecNumber>
    </recommendedName>
</protein>
<keyword evidence="4 12" id="KW-0378">Hydrolase</keyword>
<evidence type="ECO:0000256" key="9">
    <source>
        <dbReference type="ARBA" id="ARBA00023180"/>
    </source>
</evidence>
<evidence type="ECO:0000256" key="12">
    <source>
        <dbReference type="RuleBase" id="RU368089"/>
    </source>
</evidence>
<dbReference type="InterPro" id="IPR038518">
    <property type="entry name" value="Glyco_hydro_63N_sf"/>
</dbReference>
<keyword evidence="10 12" id="KW-0326">Glycosidase</keyword>
<evidence type="ECO:0000256" key="8">
    <source>
        <dbReference type="ARBA" id="ARBA00023136"/>
    </source>
</evidence>
<feature type="region of interest" description="Disordered" evidence="13">
    <location>
        <begin position="588"/>
        <end position="607"/>
    </location>
</feature>
<dbReference type="PANTHER" id="PTHR10412:SF11">
    <property type="entry name" value="MANNOSYL-OLIGOSACCHARIDE GLUCOSIDASE"/>
    <property type="match status" value="1"/>
</dbReference>
<dbReference type="SUPFAM" id="SSF48208">
    <property type="entry name" value="Six-hairpin glycosidases"/>
    <property type="match status" value="1"/>
</dbReference>
<evidence type="ECO:0000256" key="5">
    <source>
        <dbReference type="ARBA" id="ARBA00022824"/>
    </source>
</evidence>
<feature type="compositionally biased region" description="Basic and acidic residues" evidence="13">
    <location>
        <begin position="1"/>
        <end position="14"/>
    </location>
</feature>
<keyword evidence="5 12" id="KW-0256">Endoplasmic reticulum</keyword>
<evidence type="ECO:0000259" key="15">
    <source>
        <dbReference type="Pfam" id="PF16923"/>
    </source>
</evidence>
<feature type="region of interest" description="Disordered" evidence="13">
    <location>
        <begin position="1"/>
        <end position="37"/>
    </location>
</feature>
<reference evidence="16 17" key="2">
    <citation type="submission" date="2018-11" db="EMBL/GenBank/DDBJ databases">
        <authorList>
            <consortium name="Pathogen Informatics"/>
        </authorList>
    </citation>
    <scope>NUCLEOTIDE SEQUENCE [LARGE SCALE GENOMIC DNA]</scope>
</reference>
<dbReference type="GO" id="GO:0009311">
    <property type="term" value="P:oligosaccharide metabolic process"/>
    <property type="evidence" value="ECO:0007669"/>
    <property type="project" value="UniProtKB-UniRule"/>
</dbReference>
<evidence type="ECO:0000256" key="10">
    <source>
        <dbReference type="ARBA" id="ARBA00023295"/>
    </source>
</evidence>
<dbReference type="Pfam" id="PF16923">
    <property type="entry name" value="Glyco_hydro_63N"/>
    <property type="match status" value="1"/>
</dbReference>
<evidence type="ECO:0000256" key="13">
    <source>
        <dbReference type="SAM" id="MobiDB-lite"/>
    </source>
</evidence>
<evidence type="ECO:0000256" key="4">
    <source>
        <dbReference type="ARBA" id="ARBA00022801"/>
    </source>
</evidence>
<dbReference type="EMBL" id="UYRT01082620">
    <property type="protein sequence ID" value="VDN26235.1"/>
    <property type="molecule type" value="Genomic_DNA"/>
</dbReference>
<feature type="domain" description="Glycosyl hydrolase family 63 C-terminal" evidence="14">
    <location>
        <begin position="487"/>
        <end position="616"/>
    </location>
</feature>
<evidence type="ECO:0000259" key="14">
    <source>
        <dbReference type="Pfam" id="PF03200"/>
    </source>
</evidence>
<organism evidence="18">
    <name type="scientific">Gongylonema pulchrum</name>
    <dbReference type="NCBI Taxonomy" id="637853"/>
    <lineage>
        <taxon>Eukaryota</taxon>
        <taxon>Metazoa</taxon>
        <taxon>Ecdysozoa</taxon>
        <taxon>Nematoda</taxon>
        <taxon>Chromadorea</taxon>
        <taxon>Rhabditida</taxon>
        <taxon>Spirurina</taxon>
        <taxon>Spiruromorpha</taxon>
        <taxon>Spiruroidea</taxon>
        <taxon>Gongylonematidae</taxon>
        <taxon>Gongylonema</taxon>
    </lineage>
</organism>
<feature type="domain" description="Glycosyl hydrolase family 63 C-terminal" evidence="14">
    <location>
        <begin position="331"/>
        <end position="441"/>
    </location>
</feature>
<dbReference type="EC" id="3.2.1.106" evidence="11 12"/>
<comment type="subcellular location">
    <subcellularLocation>
        <location evidence="1 12">Endoplasmic reticulum membrane</location>
        <topology evidence="1 12">Single-pass type II membrane protein</topology>
    </subcellularLocation>
</comment>
<sequence length="656" mass="75008">MAIKESDLPKDTKTAKGAGASRASPPASGRTKGSGRVNAERPVRTLYGEILSRMNCSRMFIVAALFAALAAVAQFAYYYGVVMPKRISQKCELPTVGFEHDPKIWGTFRSHLYFGLRARHELSPLFGMMWYQQPGVDGQIPRIHHWCEQDNGPSRYAWTVADGRTFGRQSIRDGSMDLFTDWLNDGPIWTARITTKSTTASNYALLFYFALQDEKSKLYAFYKDNELDYFTGESELFGKFSVNFSTSADFASRSFVALKTMEHWDLSQMKELALSATVIDRHRRMLRLQSLYFPEDSVPELEPRLIMLQINVPSNSSTEISFSVDEKEPIKGKKFSEILEQRVEEFNKKFETTYGLSAKGYSDIYLEMGRMALSNMLGSIGYAYGFNVVQSSYSSKPSHYGPHALFSTCPSRSVFPRGFLWDEGFHQLLFRKFDPSLSLEVPSLDTFLLVLLLNCFGLKTRSRQRFTIVWLVGGFTAPDLPEYSLSVVKIIASWLDKMNIDGWIPREMILGREAEQRVPAEFIVQRDSIANPPMLFYLIDKYLDDENHSKQYSDQLKKFYPRLRLWHSWLNATQLGKRAGTYRWRGRNATTDDELNPKTLPSGLDDFPRATHPTDDVSFCKHFSTLLQASHLEPTIRLFLFIYLPGQAAKFVRTSL</sequence>
<dbReference type="InterPro" id="IPR031631">
    <property type="entry name" value="Glyco_hydro_63N"/>
</dbReference>
<feature type="compositionally biased region" description="Low complexity" evidence="13">
    <location>
        <begin position="17"/>
        <end position="30"/>
    </location>
</feature>
<keyword evidence="9" id="KW-0325">Glycoprotein</keyword>
<dbReference type="Gene3D" id="2.70.98.110">
    <property type="entry name" value="Glycosyl hydrolase family 63, N-terminal domain"/>
    <property type="match status" value="1"/>
</dbReference>
<evidence type="ECO:0000256" key="6">
    <source>
        <dbReference type="ARBA" id="ARBA00022968"/>
    </source>
</evidence>
<evidence type="ECO:0000256" key="11">
    <source>
        <dbReference type="ARBA" id="ARBA00038888"/>
    </source>
</evidence>
<feature type="transmembrane region" description="Helical" evidence="12">
    <location>
        <begin position="60"/>
        <end position="80"/>
    </location>
</feature>
<keyword evidence="7 12" id="KW-1133">Transmembrane helix</keyword>
<name>A0A183E3M0_9BILA</name>
<dbReference type="InterPro" id="IPR008928">
    <property type="entry name" value="6-hairpin_glycosidase_sf"/>
</dbReference>
<evidence type="ECO:0000256" key="2">
    <source>
        <dbReference type="ARBA" id="ARBA00010833"/>
    </source>
</evidence>
<proteinExistence type="inferred from homology"/>
<dbReference type="Pfam" id="PF03200">
    <property type="entry name" value="Glyco_hydro_63"/>
    <property type="match status" value="2"/>
</dbReference>
<gene>
    <name evidence="16" type="ORF">GPUH_LOCUS15561</name>
</gene>
<comment type="catalytic activity">
    <reaction evidence="12">
        <text>N(4)-(alpha-D-Glc-(1-&gt;2)-alpha-D-Glc-(1-&gt;3)-alpha-D-Glc-(1-&gt;3)-alpha-D-Man-(1-&gt;2)-alpha-D-Man-(1-&gt;2)-alpha-D-Man-(1-&gt;3)-[alpha-D-Man-(1-&gt;2)-alpha-D-Man-(1-&gt;3)-[alpha-D-Man-(1-&gt;2)-alpha-D-Man-(1-&gt;6)]-alpha-D-Man-(1-&gt;6)]-beta-D-Man-(1-&gt;4)-beta-D-GlcNAc-(1-&gt;4)-beta-D-GlcNAc)-L-asparaginyl-[protein] + H2O = N(4)-(alpha-D-Glc-(1-&gt;3)-alpha-D-Glc-(1-&gt;3)-alpha-D-Man-(1-&gt;2)-alpha-D-Man-(1-&gt;2)-alpha-D-Man-(1-&gt;3)-[alpha-D-Man-(1-&gt;2)-alpha-D-Man-(1-&gt;3)-[alpha-D-Man-(1-&gt;2)-alpha-D-Man-(1-&gt;6)]-alpha-D-Man-(1-&gt;6)]-beta-D-Man-(1-&gt;4)-beta-D-GlcNAc-(1-&gt;4)-beta-D-GlcNAc)-L-asparaginyl-[protein] + beta-D-glucose</text>
        <dbReference type="Rhea" id="RHEA:55988"/>
        <dbReference type="Rhea" id="RHEA-COMP:12806"/>
        <dbReference type="Rhea" id="RHEA-COMP:14355"/>
        <dbReference type="ChEBI" id="CHEBI:15377"/>
        <dbReference type="ChEBI" id="CHEBI:15903"/>
        <dbReference type="ChEBI" id="CHEBI:59082"/>
        <dbReference type="ChEBI" id="CHEBI:132537"/>
        <dbReference type="EC" id="3.2.1.106"/>
    </reaction>
</comment>
<dbReference type="AlphaFoldDB" id="A0A183E3M0"/>